<keyword evidence="1" id="KW-0812">Transmembrane</keyword>
<reference evidence="2 3" key="1">
    <citation type="submission" date="2018-09" db="EMBL/GenBank/DDBJ databases">
        <title>Paenibacillus aracenensis nov. sp. isolated from a cave in southern Spain.</title>
        <authorList>
            <person name="Jurado V."/>
            <person name="Gutierrez-Patricio S."/>
            <person name="Gonzalez-Pimentel J.L."/>
            <person name="Miller A.Z."/>
            <person name="Laiz L."/>
            <person name="Saiz-Jimenez C."/>
        </authorList>
    </citation>
    <scope>NUCLEOTIDE SEQUENCE [LARGE SCALE GENOMIC DNA]</scope>
    <source>
        <strain evidence="2 3">JCM 19203</strain>
    </source>
</reference>
<name>A0A3A6Q056_9BACL</name>
<sequence length="334" mass="38133">MDWFKVTPELAVKIGLMIIYALCAYRLIGVLFAPMLRRWRSRAYLDLDPNMYELDEESESKSRFSHLDLLIRTTTNPSKYTRTSVTQFVAFSLSLFFIGYFVLLVGSRGQIPQGITISDWWSSSSFFLAAVIGGIPYSWLHIKLQLIRNANSYALIDATELLLIKHRTPGQDPNIYHVLSEMVEELEGPMKRTFYTMVSVLQVEGKTAMKEAVELFEYQIKNTWSRQLGILLIKAAMQNRNIERALQKLHEDMVEGKQIVAGEKTEYMESIIMGFFPLFLVPGIIYITNDLFDGAVVKLMFKDPSVFQSLVICVLFVIIGLATSLVLSRPKVEV</sequence>
<feature type="transmembrane region" description="Helical" evidence="1">
    <location>
        <begin position="120"/>
        <end position="140"/>
    </location>
</feature>
<keyword evidence="3" id="KW-1185">Reference proteome</keyword>
<keyword evidence="1" id="KW-0472">Membrane</keyword>
<evidence type="ECO:0000313" key="3">
    <source>
        <dbReference type="Proteomes" id="UP000267798"/>
    </source>
</evidence>
<evidence type="ECO:0000256" key="1">
    <source>
        <dbReference type="SAM" id="Phobius"/>
    </source>
</evidence>
<feature type="transmembrane region" description="Helical" evidence="1">
    <location>
        <begin position="307"/>
        <end position="327"/>
    </location>
</feature>
<evidence type="ECO:0008006" key="4">
    <source>
        <dbReference type="Google" id="ProtNLM"/>
    </source>
</evidence>
<organism evidence="2 3">
    <name type="scientific">Paenibacillus pinisoli</name>
    <dbReference type="NCBI Taxonomy" id="1276110"/>
    <lineage>
        <taxon>Bacteria</taxon>
        <taxon>Bacillati</taxon>
        <taxon>Bacillota</taxon>
        <taxon>Bacilli</taxon>
        <taxon>Bacillales</taxon>
        <taxon>Paenibacillaceae</taxon>
        <taxon>Paenibacillus</taxon>
    </lineage>
</organism>
<evidence type="ECO:0000313" key="2">
    <source>
        <dbReference type="EMBL" id="RJX40933.1"/>
    </source>
</evidence>
<keyword evidence="1" id="KW-1133">Transmembrane helix</keyword>
<dbReference type="EMBL" id="QXQB01000001">
    <property type="protein sequence ID" value="RJX40933.1"/>
    <property type="molecule type" value="Genomic_DNA"/>
</dbReference>
<protein>
    <recommendedName>
        <fullName evidence="4">Type II secretion system protein GspF domain-containing protein</fullName>
    </recommendedName>
</protein>
<feature type="transmembrane region" description="Helical" evidence="1">
    <location>
        <begin position="267"/>
        <end position="287"/>
    </location>
</feature>
<dbReference type="RefSeq" id="WP_120106952.1">
    <property type="nucleotide sequence ID" value="NZ_QXQB01000001.1"/>
</dbReference>
<dbReference type="AlphaFoldDB" id="A0A3A6Q056"/>
<dbReference type="Proteomes" id="UP000267798">
    <property type="component" value="Unassembled WGS sequence"/>
</dbReference>
<feature type="transmembrane region" description="Helical" evidence="1">
    <location>
        <begin position="88"/>
        <end position="108"/>
    </location>
</feature>
<comment type="caution">
    <text evidence="2">The sequence shown here is derived from an EMBL/GenBank/DDBJ whole genome shotgun (WGS) entry which is preliminary data.</text>
</comment>
<accession>A0A3A6Q056</accession>
<feature type="transmembrane region" description="Helical" evidence="1">
    <location>
        <begin position="12"/>
        <end position="33"/>
    </location>
</feature>
<dbReference type="OrthoDB" id="2560553at2"/>
<proteinExistence type="predicted"/>
<gene>
    <name evidence="2" type="ORF">D3P09_02640</name>
</gene>